<dbReference type="GO" id="GO:0005794">
    <property type="term" value="C:Golgi apparatus"/>
    <property type="evidence" value="ECO:0007669"/>
    <property type="project" value="Ensembl"/>
</dbReference>
<dbReference type="KEGG" id="csyr:103254879"/>
<dbReference type="PROSITE" id="PS50835">
    <property type="entry name" value="IG_LIKE"/>
    <property type="match status" value="1"/>
</dbReference>
<dbReference type="GO" id="GO:0034757">
    <property type="term" value="P:negative regulation of iron ion transport"/>
    <property type="evidence" value="ECO:0007669"/>
    <property type="project" value="Ensembl"/>
</dbReference>
<dbReference type="GO" id="GO:0050768">
    <property type="term" value="P:negative regulation of neurogenesis"/>
    <property type="evidence" value="ECO:0007669"/>
    <property type="project" value="Ensembl"/>
</dbReference>
<dbReference type="OrthoDB" id="9949628at2759"/>
<reference evidence="12" key="1">
    <citation type="submission" date="2025-08" db="UniProtKB">
        <authorList>
            <consortium name="RefSeq"/>
        </authorList>
    </citation>
    <scope>IDENTIFICATION</scope>
</reference>
<evidence type="ECO:0000313" key="12">
    <source>
        <dbReference type="RefSeq" id="XP_008051055.1"/>
    </source>
</evidence>
<dbReference type="InterPro" id="IPR036179">
    <property type="entry name" value="Ig-like_dom_sf"/>
</dbReference>
<dbReference type="InterPro" id="IPR003006">
    <property type="entry name" value="Ig/MHC_CS"/>
</dbReference>
<dbReference type="InterPro" id="IPR050160">
    <property type="entry name" value="MHC/Immunoglobulin"/>
</dbReference>
<dbReference type="PROSITE" id="PS00290">
    <property type="entry name" value="IG_MHC"/>
    <property type="match status" value="1"/>
</dbReference>
<accession>A0A1U7SZV5</accession>
<evidence type="ECO:0000256" key="1">
    <source>
        <dbReference type="ARBA" id="ARBA00004613"/>
    </source>
</evidence>
<dbReference type="SMART" id="SM00407">
    <property type="entry name" value="IGc1"/>
    <property type="match status" value="1"/>
</dbReference>
<dbReference type="GO" id="GO:1990712">
    <property type="term" value="C:HFE-transferrin receptor complex"/>
    <property type="evidence" value="ECO:0007669"/>
    <property type="project" value="Ensembl"/>
</dbReference>
<evidence type="ECO:0000256" key="2">
    <source>
        <dbReference type="ARBA" id="ARBA00009564"/>
    </source>
</evidence>
<name>A0A1U7SZV5_CARSF</name>
<dbReference type="GO" id="GO:2000774">
    <property type="term" value="P:positive regulation of cellular senescence"/>
    <property type="evidence" value="ECO:0007669"/>
    <property type="project" value="Ensembl"/>
</dbReference>
<evidence type="ECO:0000256" key="8">
    <source>
        <dbReference type="ARBA" id="ARBA00023319"/>
    </source>
</evidence>
<dbReference type="GO" id="GO:0033572">
    <property type="term" value="P:transferrin transport"/>
    <property type="evidence" value="ECO:0007669"/>
    <property type="project" value="Ensembl"/>
</dbReference>
<comment type="similarity">
    <text evidence="2">Belongs to the beta-2-microglobulin family.</text>
</comment>
<dbReference type="GO" id="GO:0006955">
    <property type="term" value="P:immune response"/>
    <property type="evidence" value="ECO:0007669"/>
    <property type="project" value="InterPro"/>
</dbReference>
<evidence type="ECO:0000256" key="3">
    <source>
        <dbReference type="ARBA" id="ARBA00018767"/>
    </source>
</evidence>
<dbReference type="GO" id="GO:0005576">
    <property type="term" value="C:extracellular region"/>
    <property type="evidence" value="ECO:0007669"/>
    <property type="project" value="UniProtKB-SubCell"/>
</dbReference>
<dbReference type="GO" id="GO:1990000">
    <property type="term" value="P:amyloid fibril formation"/>
    <property type="evidence" value="ECO:0007669"/>
    <property type="project" value="Ensembl"/>
</dbReference>
<feature type="signal peptide" evidence="9">
    <location>
        <begin position="1"/>
        <end position="20"/>
    </location>
</feature>
<sequence>MSRPVALALLVLLSLLGLDAVQRPPKVQLYSRYPAENGKTNFLNCYVSGFHPPEIEVDLLKNGEKMEVEQSDLAFSKDWSFYLLTHSEFTPSDKDEYTCRVKHITLLQPKTVKWDPNM</sequence>
<dbReference type="GO" id="GO:0007611">
    <property type="term" value="P:learning or memory"/>
    <property type="evidence" value="ECO:0007669"/>
    <property type="project" value="Ensembl"/>
</dbReference>
<evidence type="ECO:0000259" key="10">
    <source>
        <dbReference type="PROSITE" id="PS50835"/>
    </source>
</evidence>
<dbReference type="GO" id="GO:0071281">
    <property type="term" value="P:cellular response to iron ion"/>
    <property type="evidence" value="ECO:0007669"/>
    <property type="project" value="Ensembl"/>
</dbReference>
<evidence type="ECO:0000256" key="4">
    <source>
        <dbReference type="ARBA" id="ARBA00022451"/>
    </source>
</evidence>
<keyword evidence="5" id="KW-0964">Secreted</keyword>
<dbReference type="GO" id="GO:0005829">
    <property type="term" value="C:cytosol"/>
    <property type="evidence" value="ECO:0007669"/>
    <property type="project" value="Ensembl"/>
</dbReference>
<evidence type="ECO:0000256" key="7">
    <source>
        <dbReference type="ARBA" id="ARBA00022859"/>
    </source>
</evidence>
<feature type="domain" description="Ig-like" evidence="10">
    <location>
        <begin position="25"/>
        <end position="113"/>
    </location>
</feature>
<dbReference type="GO" id="GO:0042803">
    <property type="term" value="F:protein homodimerization activity"/>
    <property type="evidence" value="ECO:0007669"/>
    <property type="project" value="Ensembl"/>
</dbReference>
<dbReference type="AlphaFoldDB" id="A0A1U7SZV5"/>
<dbReference type="PANTHER" id="PTHR19944">
    <property type="entry name" value="MHC CLASS II-RELATED"/>
    <property type="match status" value="1"/>
</dbReference>
<dbReference type="GO" id="GO:0019885">
    <property type="term" value="P:antigen processing and presentation of endogenous peptide antigen via MHC class I"/>
    <property type="evidence" value="ECO:0007669"/>
    <property type="project" value="Ensembl"/>
</dbReference>
<dbReference type="GO" id="GO:0002726">
    <property type="term" value="P:positive regulation of T cell cytokine production"/>
    <property type="evidence" value="ECO:0007669"/>
    <property type="project" value="Ensembl"/>
</dbReference>
<dbReference type="Pfam" id="PF07654">
    <property type="entry name" value="C1-set"/>
    <property type="match status" value="1"/>
</dbReference>
<evidence type="ECO:0000313" key="11">
    <source>
        <dbReference type="Proteomes" id="UP000189704"/>
    </source>
</evidence>
<dbReference type="GO" id="GO:0006879">
    <property type="term" value="P:intracellular iron ion homeostasis"/>
    <property type="evidence" value="ECO:0007669"/>
    <property type="project" value="Ensembl"/>
</dbReference>
<dbReference type="GO" id="GO:0050680">
    <property type="term" value="P:negative regulation of epithelial cell proliferation"/>
    <property type="evidence" value="ECO:0007669"/>
    <property type="project" value="Ensembl"/>
</dbReference>
<dbReference type="GO" id="GO:0002502">
    <property type="term" value="P:peptide antigen assembly with MHC class I protein complex"/>
    <property type="evidence" value="ECO:0007669"/>
    <property type="project" value="Ensembl"/>
</dbReference>
<feature type="chain" id="PRO_5010530483" description="Beta-2-microglobulin" evidence="9">
    <location>
        <begin position="21"/>
        <end position="118"/>
    </location>
</feature>
<dbReference type="GO" id="GO:0051289">
    <property type="term" value="P:protein homotetramerization"/>
    <property type="evidence" value="ECO:0007669"/>
    <property type="project" value="Ensembl"/>
</dbReference>
<comment type="subcellular location">
    <subcellularLocation>
        <location evidence="1">Secreted</location>
    </subcellularLocation>
</comment>
<protein>
    <recommendedName>
        <fullName evidence="3">Beta-2-microglobulin</fullName>
    </recommendedName>
</protein>
<keyword evidence="7" id="KW-0391">Immunity</keyword>
<dbReference type="GO" id="GO:0005198">
    <property type="term" value="F:structural molecule activity"/>
    <property type="evidence" value="ECO:0007669"/>
    <property type="project" value="Ensembl"/>
</dbReference>
<evidence type="ECO:0000256" key="6">
    <source>
        <dbReference type="ARBA" id="ARBA00022729"/>
    </source>
</evidence>
<dbReference type="CTD" id="567"/>
<dbReference type="GeneID" id="103254879"/>
<evidence type="ECO:0000256" key="5">
    <source>
        <dbReference type="ARBA" id="ARBA00022525"/>
    </source>
</evidence>
<dbReference type="GO" id="GO:2000978">
    <property type="term" value="P:negative regulation of forebrain neuron differentiation"/>
    <property type="evidence" value="ECO:0007669"/>
    <property type="project" value="Ensembl"/>
</dbReference>
<dbReference type="InterPro" id="IPR007110">
    <property type="entry name" value="Ig-like_dom"/>
</dbReference>
<keyword evidence="4" id="KW-0490">MHC I</keyword>
<dbReference type="GO" id="GO:0042612">
    <property type="term" value="C:MHC class I protein complex"/>
    <property type="evidence" value="ECO:0007669"/>
    <property type="project" value="UniProtKB-KW"/>
</dbReference>
<dbReference type="Gene3D" id="2.60.40.10">
    <property type="entry name" value="Immunoglobulins"/>
    <property type="match status" value="1"/>
</dbReference>
<dbReference type="SUPFAM" id="SSF48726">
    <property type="entry name" value="Immunoglobulin"/>
    <property type="match status" value="1"/>
</dbReference>
<keyword evidence="8" id="KW-0393">Immunoglobulin domain</keyword>
<dbReference type="InterPro" id="IPR015707">
    <property type="entry name" value="B2Microglobulin"/>
</dbReference>
<dbReference type="PANTHER" id="PTHR19944:SF62">
    <property type="entry name" value="BETA-2-MICROGLOBULIN"/>
    <property type="match status" value="1"/>
</dbReference>
<dbReference type="GO" id="GO:0071316">
    <property type="term" value="P:cellular response to nicotine"/>
    <property type="evidence" value="ECO:0007669"/>
    <property type="project" value="Ensembl"/>
</dbReference>
<gene>
    <name evidence="12" type="primary">B2M</name>
</gene>
<dbReference type="FunFam" id="2.60.40.10:FF:001005">
    <property type="entry name" value="Beta-2-microglobulin"/>
    <property type="match status" value="1"/>
</dbReference>
<keyword evidence="11" id="KW-1185">Reference proteome</keyword>
<dbReference type="GO" id="GO:0042824">
    <property type="term" value="C:MHC class I peptide loading complex"/>
    <property type="evidence" value="ECO:0007669"/>
    <property type="project" value="Ensembl"/>
</dbReference>
<keyword evidence="6 9" id="KW-0732">Signal</keyword>
<proteinExistence type="inferred from homology"/>
<dbReference type="GO" id="GO:0048260">
    <property type="term" value="P:positive regulation of receptor-mediated endocytosis"/>
    <property type="evidence" value="ECO:0007669"/>
    <property type="project" value="Ensembl"/>
</dbReference>
<evidence type="ECO:0000256" key="9">
    <source>
        <dbReference type="SAM" id="SignalP"/>
    </source>
</evidence>
<dbReference type="Proteomes" id="UP000189704">
    <property type="component" value="Unplaced"/>
</dbReference>
<dbReference type="GO" id="GO:0048261">
    <property type="term" value="P:negative regulation of receptor-mediated endocytosis"/>
    <property type="evidence" value="ECO:0007669"/>
    <property type="project" value="Ensembl"/>
</dbReference>
<dbReference type="STRING" id="1868482.ENSTSYP00000008265"/>
<dbReference type="RefSeq" id="XP_008051055.1">
    <property type="nucleotide sequence ID" value="XM_008052864.2"/>
</dbReference>
<dbReference type="InterPro" id="IPR013783">
    <property type="entry name" value="Ig-like_fold"/>
</dbReference>
<dbReference type="CDD" id="cd05770">
    <property type="entry name" value="IgC1_beta2m"/>
    <property type="match status" value="1"/>
</dbReference>
<organism evidence="11 12">
    <name type="scientific">Carlito syrichta</name>
    <name type="common">Philippine tarsier</name>
    <name type="synonym">Tarsius syrichta</name>
    <dbReference type="NCBI Taxonomy" id="1868482"/>
    <lineage>
        <taxon>Eukaryota</taxon>
        <taxon>Metazoa</taxon>
        <taxon>Chordata</taxon>
        <taxon>Craniata</taxon>
        <taxon>Vertebrata</taxon>
        <taxon>Euteleostomi</taxon>
        <taxon>Mammalia</taxon>
        <taxon>Eutheria</taxon>
        <taxon>Euarchontoglires</taxon>
        <taxon>Primates</taxon>
        <taxon>Haplorrhini</taxon>
        <taxon>Tarsiiformes</taxon>
        <taxon>Tarsiidae</taxon>
        <taxon>Carlito</taxon>
    </lineage>
</organism>
<dbReference type="InterPro" id="IPR003597">
    <property type="entry name" value="Ig_C1-set"/>
</dbReference>
<dbReference type="OMA" id="EDVFSCR"/>